<keyword evidence="3" id="KW-1185">Reference proteome</keyword>
<dbReference type="EMBL" id="CP151657">
    <property type="protein sequence ID" value="WZP17468.1"/>
    <property type="molecule type" value="Genomic_DNA"/>
</dbReference>
<evidence type="ECO:0000259" key="1">
    <source>
        <dbReference type="Pfam" id="PF08818"/>
    </source>
</evidence>
<dbReference type="InterPro" id="IPR014922">
    <property type="entry name" value="YdhG-like"/>
</dbReference>
<feature type="domain" description="YdhG-like" evidence="1">
    <location>
        <begin position="20"/>
        <end position="124"/>
    </location>
</feature>
<dbReference type="Proteomes" id="UP001448858">
    <property type="component" value="Chromosome"/>
</dbReference>
<organism evidence="2 3">
    <name type="scientific">Arthrobacter citreus</name>
    <dbReference type="NCBI Taxonomy" id="1670"/>
    <lineage>
        <taxon>Bacteria</taxon>
        <taxon>Bacillati</taxon>
        <taxon>Actinomycetota</taxon>
        <taxon>Actinomycetes</taxon>
        <taxon>Micrococcales</taxon>
        <taxon>Micrococcaceae</taxon>
        <taxon>Arthrobacter</taxon>
    </lineage>
</organism>
<reference evidence="2 3" key="1">
    <citation type="submission" date="2024-04" db="EMBL/GenBank/DDBJ databases">
        <title>Arthrobacter sp. from Plains bison fecal sample.</title>
        <authorList>
            <person name="Ruzzini A."/>
        </authorList>
    </citation>
    <scope>NUCLEOTIDE SEQUENCE [LARGE SCALE GENOMIC DNA]</scope>
    <source>
        <strain evidence="2 3">EINP1</strain>
    </source>
</reference>
<dbReference type="RefSeq" id="WP_342025063.1">
    <property type="nucleotide sequence ID" value="NZ_CP151657.1"/>
</dbReference>
<proteinExistence type="predicted"/>
<protein>
    <submittedName>
        <fullName evidence="2">DUF1801 domain-containing protein</fullName>
    </submittedName>
</protein>
<accession>A0ABZ2ZZ47</accession>
<name>A0ABZ2ZZ47_9MICC</name>
<gene>
    <name evidence="2" type="ORF">AAE021_07890</name>
</gene>
<dbReference type="Pfam" id="PF08818">
    <property type="entry name" value="DUF1801"/>
    <property type="match status" value="1"/>
</dbReference>
<evidence type="ECO:0000313" key="3">
    <source>
        <dbReference type="Proteomes" id="UP001448858"/>
    </source>
</evidence>
<sequence>MEKSALSVSDFIRAVPAPVRRRDAEKLLDMMARITGEPPAMWGRTIVGFGSYHYRYASGREGDAGAAAFSPRKSASTIYLPDGVGAYTEQLARLGDHSTGVSCLYLKDLNRVDLGVLEEIITESYRRVTSETFGQPAGDAGRDT</sequence>
<evidence type="ECO:0000313" key="2">
    <source>
        <dbReference type="EMBL" id="WZP17468.1"/>
    </source>
</evidence>